<dbReference type="RefSeq" id="WP_106481503.1">
    <property type="nucleotide sequence ID" value="NZ_CP032819.1"/>
</dbReference>
<dbReference type="Gene3D" id="2.40.420.20">
    <property type="match status" value="1"/>
</dbReference>
<evidence type="ECO:0000256" key="1">
    <source>
        <dbReference type="ARBA" id="ARBA00004196"/>
    </source>
</evidence>
<dbReference type="GO" id="GO:0060003">
    <property type="term" value="P:copper ion export"/>
    <property type="evidence" value="ECO:0007669"/>
    <property type="project" value="TreeGrafter"/>
</dbReference>
<protein>
    <submittedName>
        <fullName evidence="7">Efflux RND transporter periplasmic adaptor subunit</fullName>
    </submittedName>
</protein>
<dbReference type="Pfam" id="PF25917">
    <property type="entry name" value="BSH_RND"/>
    <property type="match status" value="1"/>
</dbReference>
<keyword evidence="8" id="KW-1185">Reference proteome</keyword>
<gene>
    <name evidence="7" type="ORF">D8S85_17140</name>
</gene>
<dbReference type="FunFam" id="2.40.420.20:FF:000006">
    <property type="entry name" value="RND family efflux transporter MFP subunit"/>
    <property type="match status" value="1"/>
</dbReference>
<dbReference type="SUPFAM" id="SSF111369">
    <property type="entry name" value="HlyD-like secretion proteins"/>
    <property type="match status" value="1"/>
</dbReference>
<evidence type="ECO:0000256" key="4">
    <source>
        <dbReference type="SAM" id="MobiDB-lite"/>
    </source>
</evidence>
<dbReference type="EMBL" id="CP032819">
    <property type="protein sequence ID" value="AZS31106.1"/>
    <property type="molecule type" value="Genomic_DNA"/>
</dbReference>
<evidence type="ECO:0000259" key="5">
    <source>
        <dbReference type="Pfam" id="PF25917"/>
    </source>
</evidence>
<evidence type="ECO:0000256" key="3">
    <source>
        <dbReference type="ARBA" id="ARBA00022448"/>
    </source>
</evidence>
<organism evidence="7 8">
    <name type="scientific">Butyricimonas faecalis</name>
    <dbReference type="NCBI Taxonomy" id="2093856"/>
    <lineage>
        <taxon>Bacteria</taxon>
        <taxon>Pseudomonadati</taxon>
        <taxon>Bacteroidota</taxon>
        <taxon>Bacteroidia</taxon>
        <taxon>Bacteroidales</taxon>
        <taxon>Odoribacteraceae</taxon>
        <taxon>Butyricimonas</taxon>
    </lineage>
</organism>
<evidence type="ECO:0000259" key="6">
    <source>
        <dbReference type="Pfam" id="PF25967"/>
    </source>
</evidence>
<dbReference type="PANTHER" id="PTHR30097">
    <property type="entry name" value="CATION EFFLUX SYSTEM PROTEIN CUSB"/>
    <property type="match status" value="1"/>
</dbReference>
<dbReference type="NCBIfam" id="TIGR01730">
    <property type="entry name" value="RND_mfp"/>
    <property type="match status" value="1"/>
</dbReference>
<dbReference type="InterPro" id="IPR051909">
    <property type="entry name" value="MFP_Cation_Efflux"/>
</dbReference>
<dbReference type="GO" id="GO:0022857">
    <property type="term" value="F:transmembrane transporter activity"/>
    <property type="evidence" value="ECO:0007669"/>
    <property type="project" value="InterPro"/>
</dbReference>
<comment type="subcellular location">
    <subcellularLocation>
        <location evidence="1">Cell envelope</location>
    </subcellularLocation>
</comment>
<feature type="region of interest" description="Disordered" evidence="4">
    <location>
        <begin position="21"/>
        <end position="87"/>
    </location>
</feature>
<name>A0A3S9VX18_9BACT</name>
<keyword evidence="3" id="KW-0813">Transport</keyword>
<dbReference type="GO" id="GO:0015679">
    <property type="term" value="P:plasma membrane copper ion transport"/>
    <property type="evidence" value="ECO:0007669"/>
    <property type="project" value="TreeGrafter"/>
</dbReference>
<dbReference type="InterPro" id="IPR058625">
    <property type="entry name" value="MdtA-like_BSH"/>
</dbReference>
<feature type="compositionally biased region" description="Basic and acidic residues" evidence="4">
    <location>
        <begin position="24"/>
        <end position="87"/>
    </location>
</feature>
<proteinExistence type="inferred from homology"/>
<dbReference type="InterPro" id="IPR058627">
    <property type="entry name" value="MdtA-like_C"/>
</dbReference>
<dbReference type="Proteomes" id="UP000270673">
    <property type="component" value="Chromosome"/>
</dbReference>
<evidence type="ECO:0000313" key="7">
    <source>
        <dbReference type="EMBL" id="AZS31106.1"/>
    </source>
</evidence>
<dbReference type="Pfam" id="PF25967">
    <property type="entry name" value="RND-MFP_C"/>
    <property type="match status" value="1"/>
</dbReference>
<dbReference type="PANTHER" id="PTHR30097:SF4">
    <property type="entry name" value="SLR6042 PROTEIN"/>
    <property type="match status" value="1"/>
</dbReference>
<accession>A0A3S9VX18</accession>
<dbReference type="GO" id="GO:0030313">
    <property type="term" value="C:cell envelope"/>
    <property type="evidence" value="ECO:0007669"/>
    <property type="project" value="TreeGrafter"/>
</dbReference>
<dbReference type="InterPro" id="IPR006143">
    <property type="entry name" value="RND_pump_MFP"/>
</dbReference>
<dbReference type="OrthoDB" id="9809068at2"/>
<sequence length="429" mass="47535">MRAIIYAITILAISLWGCKNQSSQDKHNHSETETHAGHNHEEHDHCHEGHDHSHEGHDHDHEGHDHNHEGHDHEHADHNHESEEAKHSDEIIFPKAQAAKTTFEVREIQPASFNQVVKTTGQILAAPGDEAVIVATSNGVVSFTSNKLTEGTKVQKGQSLFQISSKNIAEGDYYTKVKATYEAAKASYDRAESLVKDKIISQKEFENTKLEFENAKTAYDAVSNNKTAKGVSVNAPINGHVKNILVKEGEYITIGQPLATVSQNQRLVLRAEVSQRYYNAMQSIKSANFKTPYDNKVYSLEDLNGRLLSFGKTSNENLFFIPVSFEFDNKGEVIPGSFVEVYLISAPIENTLSIPVSALTNEMGTHYVYVQIDEEGYRKQEVALGANNGKEVQIIKGLHPGDRVVTQGAYQVKMASASGAIPHGHSHEH</sequence>
<feature type="domain" description="Multidrug resistance protein MdtA-like C-terminal permuted SH3" evidence="6">
    <location>
        <begin position="350"/>
        <end position="409"/>
    </location>
</feature>
<dbReference type="KEGG" id="buy:D8S85_17140"/>
<dbReference type="AlphaFoldDB" id="A0A3S9VX18"/>
<evidence type="ECO:0000313" key="8">
    <source>
        <dbReference type="Proteomes" id="UP000270673"/>
    </source>
</evidence>
<comment type="similarity">
    <text evidence="2">Belongs to the membrane fusion protein (MFP) (TC 8.A.1) family.</text>
</comment>
<dbReference type="Gene3D" id="1.10.287.470">
    <property type="entry name" value="Helix hairpin bin"/>
    <property type="match status" value="1"/>
</dbReference>
<dbReference type="Gene3D" id="2.40.50.100">
    <property type="match status" value="1"/>
</dbReference>
<reference evidence="7 8" key="1">
    <citation type="submission" date="2018-10" db="EMBL/GenBank/DDBJ databases">
        <title>Butyricimonas faecalis sp. nov., isolated from human faeces and emended description of the genus Butyricimonas.</title>
        <authorList>
            <person name="Le Roy T."/>
            <person name="Van der Smissen P."/>
            <person name="Paquot A."/>
            <person name="Delzenne N."/>
            <person name="Muccioli G."/>
            <person name="Collet J.-F."/>
            <person name="Cani P.D."/>
        </authorList>
    </citation>
    <scope>NUCLEOTIDE SEQUENCE [LARGE SCALE GENOMIC DNA]</scope>
    <source>
        <strain evidence="7 8">H184</strain>
    </source>
</reference>
<feature type="domain" description="Multidrug resistance protein MdtA-like barrel-sandwich hybrid" evidence="5">
    <location>
        <begin position="147"/>
        <end position="261"/>
    </location>
</feature>
<dbReference type="GO" id="GO:0016020">
    <property type="term" value="C:membrane"/>
    <property type="evidence" value="ECO:0007669"/>
    <property type="project" value="InterPro"/>
</dbReference>
<evidence type="ECO:0000256" key="2">
    <source>
        <dbReference type="ARBA" id="ARBA00009477"/>
    </source>
</evidence>